<evidence type="ECO:0000256" key="12">
    <source>
        <dbReference type="ARBA" id="ARBA00034000"/>
    </source>
</evidence>
<gene>
    <name evidence="16" type="ORF">DSM100688_1096</name>
</gene>
<dbReference type="InterPro" id="IPR036950">
    <property type="entry name" value="PBP_transglycosylase"/>
</dbReference>
<evidence type="ECO:0000256" key="4">
    <source>
        <dbReference type="ARBA" id="ARBA00022670"/>
    </source>
</evidence>
<protein>
    <submittedName>
        <fullName evidence="16">Carboxypeptidase</fullName>
    </submittedName>
</protein>
<keyword evidence="4" id="KW-0645">Protease</keyword>
<proteinExistence type="inferred from homology"/>
<dbReference type="GO" id="GO:0009252">
    <property type="term" value="P:peptidoglycan biosynthetic process"/>
    <property type="evidence" value="ECO:0007669"/>
    <property type="project" value="UniProtKB-KW"/>
</dbReference>
<dbReference type="Gene3D" id="3.40.710.10">
    <property type="entry name" value="DD-peptidase/beta-lactamase superfamily"/>
    <property type="match status" value="1"/>
</dbReference>
<dbReference type="InterPro" id="IPR050396">
    <property type="entry name" value="Glycosyltr_51/Transpeptidase"/>
</dbReference>
<evidence type="ECO:0000313" key="17">
    <source>
        <dbReference type="Proteomes" id="UP000482084"/>
    </source>
</evidence>
<comment type="similarity">
    <text evidence="1">In the C-terminal section; belongs to the transpeptidase family.</text>
</comment>
<dbReference type="InterPro" id="IPR012338">
    <property type="entry name" value="Beta-lactam/transpept-like"/>
</dbReference>
<dbReference type="SUPFAM" id="SSF56601">
    <property type="entry name" value="beta-lactamase/transpeptidase-like"/>
    <property type="match status" value="1"/>
</dbReference>
<dbReference type="GO" id="GO:0008955">
    <property type="term" value="F:peptidoglycan glycosyltransferase activity"/>
    <property type="evidence" value="ECO:0007669"/>
    <property type="project" value="UniProtKB-EC"/>
</dbReference>
<keyword evidence="6" id="KW-0808">Transferase</keyword>
<evidence type="ECO:0000256" key="13">
    <source>
        <dbReference type="ARBA" id="ARBA00049902"/>
    </source>
</evidence>
<name>A0A6L4WZV3_9BIFI</name>
<feature type="region of interest" description="Disordered" evidence="14">
    <location>
        <begin position="731"/>
        <end position="789"/>
    </location>
</feature>
<dbReference type="AlphaFoldDB" id="A0A6L4WZV3"/>
<keyword evidence="7" id="KW-0378">Hydrolase</keyword>
<dbReference type="Gene3D" id="1.10.3810.10">
    <property type="entry name" value="Biosynthetic peptidoglycan transglycosylase-like"/>
    <property type="match status" value="1"/>
</dbReference>
<dbReference type="InterPro" id="IPR023346">
    <property type="entry name" value="Lysozyme-like_dom_sf"/>
</dbReference>
<feature type="domain" description="Glycosyl transferase family 51" evidence="15">
    <location>
        <begin position="77"/>
        <end position="266"/>
    </location>
</feature>
<dbReference type="Proteomes" id="UP000482084">
    <property type="component" value="Unassembled WGS sequence"/>
</dbReference>
<dbReference type="SUPFAM" id="SSF53955">
    <property type="entry name" value="Lysozyme-like"/>
    <property type="match status" value="1"/>
</dbReference>
<comment type="similarity">
    <text evidence="2">In the N-terminal section; belongs to the glycosyltransferase 51 family.</text>
</comment>
<dbReference type="GO" id="GO:0009002">
    <property type="term" value="F:serine-type D-Ala-D-Ala carboxypeptidase activity"/>
    <property type="evidence" value="ECO:0007669"/>
    <property type="project" value="UniProtKB-EC"/>
</dbReference>
<keyword evidence="5" id="KW-0328">Glycosyltransferase</keyword>
<dbReference type="GO" id="GO:0006508">
    <property type="term" value="P:proteolysis"/>
    <property type="evidence" value="ECO:0007669"/>
    <property type="project" value="UniProtKB-KW"/>
</dbReference>
<dbReference type="InterPro" id="IPR001264">
    <property type="entry name" value="Glyco_trans_51"/>
</dbReference>
<organism evidence="16 17">
    <name type="scientific">Bifidobacterium ramosum</name>
    <dbReference type="NCBI Taxonomy" id="1798158"/>
    <lineage>
        <taxon>Bacteria</taxon>
        <taxon>Bacillati</taxon>
        <taxon>Actinomycetota</taxon>
        <taxon>Actinomycetes</taxon>
        <taxon>Bifidobacteriales</taxon>
        <taxon>Bifidobacteriaceae</taxon>
        <taxon>Bifidobacterium</taxon>
    </lineage>
</organism>
<dbReference type="PANTHER" id="PTHR32282:SF33">
    <property type="entry name" value="PEPTIDOGLYCAN GLYCOSYLTRANSFERASE"/>
    <property type="match status" value="1"/>
</dbReference>
<evidence type="ECO:0000256" key="6">
    <source>
        <dbReference type="ARBA" id="ARBA00022679"/>
    </source>
</evidence>
<evidence type="ECO:0000313" key="16">
    <source>
        <dbReference type="EMBL" id="KAB8287986.1"/>
    </source>
</evidence>
<dbReference type="GO" id="GO:0071555">
    <property type="term" value="P:cell wall organization"/>
    <property type="evidence" value="ECO:0007669"/>
    <property type="project" value="UniProtKB-KW"/>
</dbReference>
<keyword evidence="8" id="KW-0133">Cell shape</keyword>
<dbReference type="Pfam" id="PF00912">
    <property type="entry name" value="Transgly"/>
    <property type="match status" value="1"/>
</dbReference>
<keyword evidence="10" id="KW-0511">Multifunctional enzyme</keyword>
<dbReference type="PANTHER" id="PTHR32282">
    <property type="entry name" value="BINDING PROTEIN TRANSPEPTIDASE, PUTATIVE-RELATED"/>
    <property type="match status" value="1"/>
</dbReference>
<keyword evidence="17" id="KW-1185">Reference proteome</keyword>
<comment type="caution">
    <text evidence="16">The sequence shown here is derived from an EMBL/GenBank/DDBJ whole genome shotgun (WGS) entry which is preliminary data.</text>
</comment>
<evidence type="ECO:0000256" key="2">
    <source>
        <dbReference type="ARBA" id="ARBA00007739"/>
    </source>
</evidence>
<accession>A0A6L4WZV3</accession>
<keyword evidence="11" id="KW-0961">Cell wall biogenesis/degradation</keyword>
<dbReference type="EMBL" id="WBSM01000005">
    <property type="protein sequence ID" value="KAB8287986.1"/>
    <property type="molecule type" value="Genomic_DNA"/>
</dbReference>
<evidence type="ECO:0000256" key="7">
    <source>
        <dbReference type="ARBA" id="ARBA00022801"/>
    </source>
</evidence>
<evidence type="ECO:0000256" key="3">
    <source>
        <dbReference type="ARBA" id="ARBA00022645"/>
    </source>
</evidence>
<feature type="compositionally biased region" description="Low complexity" evidence="14">
    <location>
        <begin position="735"/>
        <end position="789"/>
    </location>
</feature>
<dbReference type="FunFam" id="1.10.3810.10:FF:000001">
    <property type="entry name" value="Penicillin-binding protein 1A"/>
    <property type="match status" value="1"/>
</dbReference>
<dbReference type="GO" id="GO:0008360">
    <property type="term" value="P:regulation of cell shape"/>
    <property type="evidence" value="ECO:0007669"/>
    <property type="project" value="UniProtKB-KW"/>
</dbReference>
<evidence type="ECO:0000256" key="1">
    <source>
        <dbReference type="ARBA" id="ARBA00007090"/>
    </source>
</evidence>
<keyword evidence="3 16" id="KW-0121">Carboxypeptidase</keyword>
<evidence type="ECO:0000256" key="8">
    <source>
        <dbReference type="ARBA" id="ARBA00022960"/>
    </source>
</evidence>
<sequence length="789" mass="85369">MPKKKSMTVSRVLSLVLAYLTLCLAGGAVTSVLLIPSVFAANKVAQALVPSLQVEGIDFDVTSLPQKSTIYAADAKTQIAQFYEDNRIVVPIKDVSKYMRYAVVAREDKRFFEHSGVDVQGILRAFVKNVFSSEHQGGSTLTQQYVKNVLLVTAEQNDDPIAQYHASEDTVARKLREMLISVQMEKKYSKLEILQGYLNIAQFGSNRLYGVETAAQRYFGVSAKDLNIVQSATIAAITKNPENYDPSIEKNQAEAQVQRNTVLDLMYEQQYITKKERDEAKATPIKDTLNLQPMTNGCENSGDYAFFCDYVVHKIRNSSEFGKTQAERDQLLKEGGLTIVTTLDVDANKLLMEAARKTIPPTDPTGFEIMMASIKPGTGEVLGFGVNRYYTSGGASDETYTSMNYMVDQIDGGGAGFPVGSSIKPFNMVAWMQAGRSINENLQTTTSYQTSEFACDNYTGKSTQYYGTTEMWQVSNALGQGTVNPESPFLGLVRSHNTTQASMGAVIGLCRVADAYRAVGYHDATTLQNIDQTDQFYSPSMMIGTVNVSPLTIANMYATLGANGVECTPIALTKVTRKNGEEIAVPKANCHQAIDKDIAQTVAYAMNQGTIRPDGAGTTTKLTNVSKTFAKTGTNETSYMATGGFIPGQVATFVLVGDVQSPKGNPVANVAINGVYSSYWDGGTIAAPAWKMFMDNYAKAKNMPADTGKDYGNPASKYMTTSSSVTTIQGATIGSTTNNNSQSNSNSNSNNSNSNNSNSNNSNNSNSNNATTQNNSTNSQSNGTTNSGR</sequence>
<evidence type="ECO:0000256" key="10">
    <source>
        <dbReference type="ARBA" id="ARBA00023268"/>
    </source>
</evidence>
<dbReference type="GO" id="GO:0030288">
    <property type="term" value="C:outer membrane-bounded periplasmic space"/>
    <property type="evidence" value="ECO:0007669"/>
    <property type="project" value="TreeGrafter"/>
</dbReference>
<evidence type="ECO:0000256" key="9">
    <source>
        <dbReference type="ARBA" id="ARBA00022984"/>
    </source>
</evidence>
<evidence type="ECO:0000256" key="14">
    <source>
        <dbReference type="SAM" id="MobiDB-lite"/>
    </source>
</evidence>
<evidence type="ECO:0000256" key="5">
    <source>
        <dbReference type="ARBA" id="ARBA00022676"/>
    </source>
</evidence>
<evidence type="ECO:0000259" key="15">
    <source>
        <dbReference type="Pfam" id="PF00912"/>
    </source>
</evidence>
<comment type="catalytic activity">
    <reaction evidence="13">
        <text>[GlcNAc-(1-&gt;4)-Mur2Ac(oyl-L-Ala-gamma-D-Glu-L-Lys-D-Ala-D-Ala)](n)-di-trans,octa-cis-undecaprenyl diphosphate + beta-D-GlcNAc-(1-&gt;4)-Mur2Ac(oyl-L-Ala-gamma-D-Glu-L-Lys-D-Ala-D-Ala)-di-trans,octa-cis-undecaprenyl diphosphate = [GlcNAc-(1-&gt;4)-Mur2Ac(oyl-L-Ala-gamma-D-Glu-L-Lys-D-Ala-D-Ala)](n+1)-di-trans,octa-cis-undecaprenyl diphosphate + di-trans,octa-cis-undecaprenyl diphosphate + H(+)</text>
        <dbReference type="Rhea" id="RHEA:23708"/>
        <dbReference type="Rhea" id="RHEA-COMP:9602"/>
        <dbReference type="Rhea" id="RHEA-COMP:9603"/>
        <dbReference type="ChEBI" id="CHEBI:15378"/>
        <dbReference type="ChEBI" id="CHEBI:58405"/>
        <dbReference type="ChEBI" id="CHEBI:60033"/>
        <dbReference type="ChEBI" id="CHEBI:78435"/>
        <dbReference type="EC" id="2.4.99.28"/>
    </reaction>
</comment>
<comment type="catalytic activity">
    <reaction evidence="12">
        <text>Preferential cleavage: (Ac)2-L-Lys-D-Ala-|-D-Ala. Also transpeptidation of peptidyl-alanyl moieties that are N-acyl substituents of D-alanine.</text>
        <dbReference type="EC" id="3.4.16.4"/>
    </reaction>
</comment>
<keyword evidence="9" id="KW-0573">Peptidoglycan synthesis</keyword>
<reference evidence="16 17" key="1">
    <citation type="submission" date="2019-10" db="EMBL/GenBank/DDBJ databases">
        <title>Characterization of the phylogenetic diversity of two novel species belonging to the genus Bifidobacterium: Bifidobacterium cebidarum sp. nov. and Bifidobacterium leontopitheci sp. nov.</title>
        <authorList>
            <person name="Lugli G.A."/>
            <person name="Duranti S."/>
            <person name="Milani C."/>
            <person name="Turroni F."/>
            <person name="Ventura M."/>
        </authorList>
    </citation>
    <scope>NUCLEOTIDE SEQUENCE [LARGE SCALE GENOMIC DNA]</scope>
    <source>
        <strain evidence="16 17">DSM 100688</strain>
    </source>
</reference>
<evidence type="ECO:0000256" key="11">
    <source>
        <dbReference type="ARBA" id="ARBA00023316"/>
    </source>
</evidence>